<feature type="domain" description="OmpR/PhoB-type" evidence="7">
    <location>
        <begin position="1"/>
        <end position="98"/>
    </location>
</feature>
<dbReference type="Gene3D" id="3.40.50.300">
    <property type="entry name" value="P-loop containing nucleotide triphosphate hydrolases"/>
    <property type="match status" value="1"/>
</dbReference>
<dbReference type="GO" id="GO:0003677">
    <property type="term" value="F:DNA binding"/>
    <property type="evidence" value="ECO:0007669"/>
    <property type="project" value="UniProtKB-UniRule"/>
</dbReference>
<dbReference type="InterPro" id="IPR027417">
    <property type="entry name" value="P-loop_NTPase"/>
</dbReference>
<dbReference type="InterPro" id="IPR051677">
    <property type="entry name" value="AfsR-DnrI-RedD_regulator"/>
</dbReference>
<evidence type="ECO:0000256" key="2">
    <source>
        <dbReference type="ARBA" id="ARBA00023015"/>
    </source>
</evidence>
<comment type="caution">
    <text evidence="8">The sequence shown here is derived from an EMBL/GenBank/DDBJ whole genome shotgun (WGS) entry which is preliminary data.</text>
</comment>
<dbReference type="InterPro" id="IPR005158">
    <property type="entry name" value="BTAD"/>
</dbReference>
<organism evidence="8 9">
    <name type="scientific">Actinomadura barringtoniae</name>
    <dbReference type="NCBI Taxonomy" id="1427535"/>
    <lineage>
        <taxon>Bacteria</taxon>
        <taxon>Bacillati</taxon>
        <taxon>Actinomycetota</taxon>
        <taxon>Actinomycetes</taxon>
        <taxon>Streptosporangiales</taxon>
        <taxon>Thermomonosporaceae</taxon>
        <taxon>Actinomadura</taxon>
    </lineage>
</organism>
<dbReference type="AlphaFoldDB" id="A0A939PM41"/>
<dbReference type="PANTHER" id="PTHR35807:SF1">
    <property type="entry name" value="TRANSCRIPTIONAL REGULATOR REDD"/>
    <property type="match status" value="1"/>
</dbReference>
<dbReference type="Pfam" id="PF13191">
    <property type="entry name" value="AAA_16"/>
    <property type="match status" value="1"/>
</dbReference>
<keyword evidence="3 5" id="KW-0238">DNA-binding</keyword>
<evidence type="ECO:0000256" key="5">
    <source>
        <dbReference type="PROSITE-ProRule" id="PRU01091"/>
    </source>
</evidence>
<dbReference type="RefSeq" id="WP_208263096.1">
    <property type="nucleotide sequence ID" value="NZ_JAGEOJ010000029.1"/>
</dbReference>
<dbReference type="GO" id="GO:0006355">
    <property type="term" value="P:regulation of DNA-templated transcription"/>
    <property type="evidence" value="ECO:0007669"/>
    <property type="project" value="InterPro"/>
</dbReference>
<dbReference type="PROSITE" id="PS51755">
    <property type="entry name" value="OMPR_PHOB"/>
    <property type="match status" value="1"/>
</dbReference>
<feature type="compositionally biased region" description="Pro residues" evidence="6">
    <location>
        <begin position="515"/>
        <end position="533"/>
    </location>
</feature>
<keyword evidence="4" id="KW-0804">Transcription</keyword>
<feature type="region of interest" description="Disordered" evidence="6">
    <location>
        <begin position="492"/>
        <end position="550"/>
    </location>
</feature>
<name>A0A939PM41_9ACTN</name>
<sequence>MRFQVLGPLAAADPERGEVDLGPRRQRMVLARLLVAGGGVVPAERLIEDLWPGEQPVRALGTLQTYVSHLRRALEPDRPPRAPAALLVSAAPGYALRTETVDARLFETEVRSADQSPDPHEALNALDQALSRWNGPAYADVADQDWAHPEIRRLSELRAHAVEQRAARLLDTGQAAVAVGGLESLLASEPLREEAWRLLAVALYQMGRQGDALGALRRARTTLAEELGIDPGPGLRDVEAAILAQDPVLDLGRVEPPHPVEPPHTPDTGLFGRTSELERLSRIAHAAEMGRRLGTALVDGEPGIGKTALLEVFSVGLATAGWRVLWGRCPEAGGAPPLWPWQQVINALTGEPLDKAATGRFQTSRAIVERFGKNSGTRPLAVLLDDLHAADEGTLAVLRDVLADVQQGTPIMIIGTFRPAEVSQALSDTLAVFARKGSLRLPLGPLPDEDAAALVRAVQAEEGTADRATPEVIAAIVERAGGNPFYLRELARLPPDDDAPLPPPSFAPSPERRTPPPTSTPTMPPPPPRPAPQPAAAAPEPEPEDEEAAEVPAGIAEVIRLRVARLPALTRNVLRVVSVIGREADVRLVVAAQRHDPDDVYDALEAAIVSGLLEEPAAGRVRFAHVLVRDTIYGDLLRLRRARLHADVGKAAERLFPGDLTALAHHFSEAAVLGNSDQAVRYCRAAAEAAEEAFTYGSALALWERALAAFDRDGGGDPVTRTELLIGQARATQLAGKPRLAYDLRTEAVRAAREIGDPRLTARAIVAIDTPTLWYSRPRGRVDLELIDLIERTLPEVPDDVKAQLRTSYALEAGLHHDPEGAAKAATEAVEWARQAGDDALLAGALNAVYFADRRPGHYGDVTRAALELERVGREARMPGVQALGLLAQCVELGAHGEVDAIAKLADAVRELADRYELPVFRMQVELSDAARELVQGDLRTAERIFAALAEAAAGREMWDLSGAGVIGRICARQAAGDLGSAEPDARLIASFDTGVGTPLHASTLAARGDREAALDLLLGAPEPALDQLWLLLEGFRADALLLIFAGDSDRASAGGPASPRELAGPLYERLVPYEPFVCGGETMGLHTGPVAARLARLAELLGIPGAPARHWDVALTVARRARAPRWEREARAGLESADLDS</sequence>
<dbReference type="Proteomes" id="UP000669179">
    <property type="component" value="Unassembled WGS sequence"/>
</dbReference>
<evidence type="ECO:0000256" key="4">
    <source>
        <dbReference type="ARBA" id="ARBA00023163"/>
    </source>
</evidence>
<evidence type="ECO:0000313" key="8">
    <source>
        <dbReference type="EMBL" id="MBO2454877.1"/>
    </source>
</evidence>
<dbReference type="InterPro" id="IPR001867">
    <property type="entry name" value="OmpR/PhoB-type_DNA-bd"/>
</dbReference>
<dbReference type="SUPFAM" id="SSF46894">
    <property type="entry name" value="C-terminal effector domain of the bipartite response regulators"/>
    <property type="match status" value="1"/>
</dbReference>
<accession>A0A939PM41</accession>
<evidence type="ECO:0000256" key="3">
    <source>
        <dbReference type="ARBA" id="ARBA00023125"/>
    </source>
</evidence>
<dbReference type="CDD" id="cd15831">
    <property type="entry name" value="BTAD"/>
    <property type="match status" value="1"/>
</dbReference>
<dbReference type="SUPFAM" id="SSF48452">
    <property type="entry name" value="TPR-like"/>
    <property type="match status" value="1"/>
</dbReference>
<dbReference type="InterPro" id="IPR041664">
    <property type="entry name" value="AAA_16"/>
</dbReference>
<protein>
    <submittedName>
        <fullName evidence="8">AAA family ATPase</fullName>
    </submittedName>
</protein>
<dbReference type="Gene3D" id="1.25.40.10">
    <property type="entry name" value="Tetratricopeptide repeat domain"/>
    <property type="match status" value="1"/>
</dbReference>
<gene>
    <name evidence="8" type="ORF">J4573_47865</name>
</gene>
<dbReference type="InterPro" id="IPR011990">
    <property type="entry name" value="TPR-like_helical_dom_sf"/>
</dbReference>
<dbReference type="Gene3D" id="1.10.10.10">
    <property type="entry name" value="Winged helix-like DNA-binding domain superfamily/Winged helix DNA-binding domain"/>
    <property type="match status" value="1"/>
</dbReference>
<evidence type="ECO:0000256" key="6">
    <source>
        <dbReference type="SAM" id="MobiDB-lite"/>
    </source>
</evidence>
<dbReference type="InterPro" id="IPR036388">
    <property type="entry name" value="WH-like_DNA-bd_sf"/>
</dbReference>
<dbReference type="SMART" id="SM00862">
    <property type="entry name" value="Trans_reg_C"/>
    <property type="match status" value="1"/>
</dbReference>
<dbReference type="GO" id="GO:0000160">
    <property type="term" value="P:phosphorelay signal transduction system"/>
    <property type="evidence" value="ECO:0007669"/>
    <property type="project" value="InterPro"/>
</dbReference>
<dbReference type="InterPro" id="IPR016032">
    <property type="entry name" value="Sig_transdc_resp-reg_C-effctor"/>
</dbReference>
<proteinExistence type="inferred from homology"/>
<comment type="similarity">
    <text evidence="1">Belongs to the AfsR/DnrI/RedD regulatory family.</text>
</comment>
<feature type="DNA-binding region" description="OmpR/PhoB-type" evidence="5">
    <location>
        <begin position="1"/>
        <end position="98"/>
    </location>
</feature>
<keyword evidence="2" id="KW-0805">Transcription regulation</keyword>
<evidence type="ECO:0000313" key="9">
    <source>
        <dbReference type="Proteomes" id="UP000669179"/>
    </source>
</evidence>
<dbReference type="SUPFAM" id="SSF52540">
    <property type="entry name" value="P-loop containing nucleoside triphosphate hydrolases"/>
    <property type="match status" value="1"/>
</dbReference>
<dbReference type="Pfam" id="PF00486">
    <property type="entry name" value="Trans_reg_C"/>
    <property type="match status" value="1"/>
</dbReference>
<dbReference type="EMBL" id="JAGEOJ010000029">
    <property type="protein sequence ID" value="MBO2454877.1"/>
    <property type="molecule type" value="Genomic_DNA"/>
</dbReference>
<evidence type="ECO:0000256" key="1">
    <source>
        <dbReference type="ARBA" id="ARBA00005820"/>
    </source>
</evidence>
<dbReference type="SMART" id="SM01043">
    <property type="entry name" value="BTAD"/>
    <property type="match status" value="1"/>
</dbReference>
<evidence type="ECO:0000259" key="7">
    <source>
        <dbReference type="PROSITE" id="PS51755"/>
    </source>
</evidence>
<dbReference type="PANTHER" id="PTHR35807">
    <property type="entry name" value="TRANSCRIPTIONAL REGULATOR REDD-RELATED"/>
    <property type="match status" value="1"/>
</dbReference>
<dbReference type="Pfam" id="PF03704">
    <property type="entry name" value="BTAD"/>
    <property type="match status" value="1"/>
</dbReference>
<keyword evidence="9" id="KW-1185">Reference proteome</keyword>
<reference evidence="8" key="1">
    <citation type="submission" date="2021-03" db="EMBL/GenBank/DDBJ databases">
        <authorList>
            <person name="Kanchanasin P."/>
            <person name="Saeng-In P."/>
            <person name="Phongsopitanun W."/>
            <person name="Yuki M."/>
            <person name="Kudo T."/>
            <person name="Ohkuma M."/>
            <person name="Tanasupawat S."/>
        </authorList>
    </citation>
    <scope>NUCLEOTIDE SEQUENCE</scope>
    <source>
        <strain evidence="8">GKU 128</strain>
    </source>
</reference>